<dbReference type="PANTHER" id="PTHR32246:SF17">
    <property type="entry name" value="BON1-ASSOCIATED PROTEIN 2"/>
    <property type="match status" value="1"/>
</dbReference>
<dbReference type="OrthoDB" id="884464at2759"/>
<evidence type="ECO:0000313" key="3">
    <source>
        <dbReference type="Proteomes" id="UP001151529"/>
    </source>
</evidence>
<evidence type="ECO:0000259" key="1">
    <source>
        <dbReference type="PROSITE" id="PS50004"/>
    </source>
</evidence>
<reference evidence="2" key="2">
    <citation type="journal article" date="2023" name="Int. J. Mol. Sci.">
        <title>De Novo Assembly and Annotation of 11 Diverse Shrub Willow (Salix) Genomes Reveals Novel Gene Organization in Sex-Linked Regions.</title>
        <authorList>
            <person name="Hyden B."/>
            <person name="Feng K."/>
            <person name="Yates T.B."/>
            <person name="Jawdy S."/>
            <person name="Cereghino C."/>
            <person name="Smart L.B."/>
            <person name="Muchero W."/>
        </authorList>
    </citation>
    <scope>NUCLEOTIDE SEQUENCE [LARGE SCALE GENOMIC DNA]</scope>
    <source>
        <tissue evidence="2">Shoot tip</tissue>
    </source>
</reference>
<protein>
    <submittedName>
        <fullName evidence="2">INGRESSION PROTEIN FIC1</fullName>
    </submittedName>
</protein>
<dbReference type="SUPFAM" id="SSF49562">
    <property type="entry name" value="C2 domain (Calcium/lipid-binding domain, CaLB)"/>
    <property type="match status" value="1"/>
</dbReference>
<feature type="domain" description="C2" evidence="1">
    <location>
        <begin position="1"/>
        <end position="109"/>
    </location>
</feature>
<evidence type="ECO:0000313" key="2">
    <source>
        <dbReference type="EMBL" id="KAJ6729794.1"/>
    </source>
</evidence>
<dbReference type="InterPro" id="IPR035892">
    <property type="entry name" value="C2_domain_sf"/>
</dbReference>
<dbReference type="Proteomes" id="UP001151529">
    <property type="component" value="Chromosome 2"/>
</dbReference>
<dbReference type="AlphaFoldDB" id="A0A9Q0ZCR2"/>
<sequence length="211" mass="22733">MDKAHKASRTLEITILSAENLSLNRKSIKKNAYVIARVDPTNFGSTKAGFEGGSNPSWNEKLALDISFQTRFITLEVKCKTSSGDRVVGTASLPLSDILGDYTPESCFHFLSYRLRDSRGEKNGIINVSARVKVPVESKSPAVTENPVRSGCSSSWKQPALGVPVGHQKNYYGGGVARGGSYLEKVSGVVSVFQCNGNPSVRIKIVVGIPI</sequence>
<name>A0A9Q0ZCR2_SALVM</name>
<dbReference type="PROSITE" id="PS50004">
    <property type="entry name" value="C2"/>
    <property type="match status" value="1"/>
</dbReference>
<comment type="caution">
    <text evidence="2">The sequence shown here is derived from an EMBL/GenBank/DDBJ whole genome shotgun (WGS) entry which is preliminary data.</text>
</comment>
<keyword evidence="3" id="KW-1185">Reference proteome</keyword>
<reference evidence="2" key="1">
    <citation type="submission" date="2022-11" db="EMBL/GenBank/DDBJ databases">
        <authorList>
            <person name="Hyden B.L."/>
            <person name="Feng K."/>
            <person name="Yates T."/>
            <person name="Jawdy S."/>
            <person name="Smart L.B."/>
            <person name="Muchero W."/>
        </authorList>
    </citation>
    <scope>NUCLEOTIDE SEQUENCE</scope>
    <source>
        <tissue evidence="2">Shoot tip</tissue>
    </source>
</reference>
<dbReference type="PANTHER" id="PTHR32246">
    <property type="entry name" value="INGRESSION PROTEIN FIC1"/>
    <property type="match status" value="1"/>
</dbReference>
<dbReference type="InterPro" id="IPR000008">
    <property type="entry name" value="C2_dom"/>
</dbReference>
<proteinExistence type="predicted"/>
<dbReference type="SMART" id="SM00239">
    <property type="entry name" value="C2"/>
    <property type="match status" value="1"/>
</dbReference>
<organism evidence="2 3">
    <name type="scientific">Salix viminalis</name>
    <name type="common">Common osier</name>
    <name type="synonym">Basket willow</name>
    <dbReference type="NCBI Taxonomy" id="40686"/>
    <lineage>
        <taxon>Eukaryota</taxon>
        <taxon>Viridiplantae</taxon>
        <taxon>Streptophyta</taxon>
        <taxon>Embryophyta</taxon>
        <taxon>Tracheophyta</taxon>
        <taxon>Spermatophyta</taxon>
        <taxon>Magnoliopsida</taxon>
        <taxon>eudicotyledons</taxon>
        <taxon>Gunneridae</taxon>
        <taxon>Pentapetalae</taxon>
        <taxon>rosids</taxon>
        <taxon>fabids</taxon>
        <taxon>Malpighiales</taxon>
        <taxon>Salicaceae</taxon>
        <taxon>Saliceae</taxon>
        <taxon>Salix</taxon>
    </lineage>
</organism>
<gene>
    <name evidence="2" type="ORF">OIU85_020679</name>
</gene>
<dbReference type="EMBL" id="JAPFFL010000004">
    <property type="protein sequence ID" value="KAJ6729794.1"/>
    <property type="molecule type" value="Genomic_DNA"/>
</dbReference>
<dbReference type="Pfam" id="PF00168">
    <property type="entry name" value="C2"/>
    <property type="match status" value="1"/>
</dbReference>
<dbReference type="Gene3D" id="2.60.40.150">
    <property type="entry name" value="C2 domain"/>
    <property type="match status" value="1"/>
</dbReference>
<dbReference type="CDD" id="cd04051">
    <property type="entry name" value="C2_SRC2_like"/>
    <property type="match status" value="1"/>
</dbReference>
<accession>A0A9Q0ZCR2</accession>
<dbReference type="GO" id="GO:0006952">
    <property type="term" value="P:defense response"/>
    <property type="evidence" value="ECO:0007669"/>
    <property type="project" value="InterPro"/>
</dbReference>
<dbReference type="InterPro" id="IPR044750">
    <property type="entry name" value="C2_SRC2/BAP"/>
</dbReference>